<dbReference type="GO" id="GO:0006313">
    <property type="term" value="P:DNA transposition"/>
    <property type="evidence" value="ECO:0007669"/>
    <property type="project" value="InterPro"/>
</dbReference>
<sequence>MAAKIWEHLIRDEKDYEHHLTYIHYNPVKHGYVKRPSDWPYSRIHRAIRLGHLSENWAYTDDRNEGLYGE</sequence>
<accession>A0A2X1SNE2</accession>
<dbReference type="EMBL" id="UASS01000011">
    <property type="protein sequence ID" value="SPX60683.1"/>
    <property type="molecule type" value="Genomic_DNA"/>
</dbReference>
<evidence type="ECO:0000313" key="1">
    <source>
        <dbReference type="EMBL" id="SPX60683.1"/>
    </source>
</evidence>
<dbReference type="RefSeq" id="WP_256593777.1">
    <property type="nucleotide sequence ID" value="NZ_UASS01000011.1"/>
</dbReference>
<dbReference type="PANTHER" id="PTHR36966:SF1">
    <property type="entry name" value="REP-ASSOCIATED TYROSINE TRANSPOSASE"/>
    <property type="match status" value="1"/>
</dbReference>
<organism evidence="1 2">
    <name type="scientific">Legionella feeleii</name>
    <dbReference type="NCBI Taxonomy" id="453"/>
    <lineage>
        <taxon>Bacteria</taxon>
        <taxon>Pseudomonadati</taxon>
        <taxon>Pseudomonadota</taxon>
        <taxon>Gammaproteobacteria</taxon>
        <taxon>Legionellales</taxon>
        <taxon>Legionellaceae</taxon>
        <taxon>Legionella</taxon>
    </lineage>
</organism>
<dbReference type="Gene3D" id="3.30.70.1290">
    <property type="entry name" value="Transposase IS200-like"/>
    <property type="match status" value="1"/>
</dbReference>
<proteinExistence type="predicted"/>
<dbReference type="InterPro" id="IPR036515">
    <property type="entry name" value="Transposase_17_sf"/>
</dbReference>
<gene>
    <name evidence="1" type="ORF">NCTC12022_01415</name>
</gene>
<dbReference type="SUPFAM" id="SSF143422">
    <property type="entry name" value="Transposase IS200-like"/>
    <property type="match status" value="1"/>
</dbReference>
<dbReference type="PANTHER" id="PTHR36966">
    <property type="entry name" value="REP-ASSOCIATED TYROSINE TRANSPOSASE"/>
    <property type="match status" value="1"/>
</dbReference>
<dbReference type="Proteomes" id="UP000251942">
    <property type="component" value="Unassembled WGS sequence"/>
</dbReference>
<dbReference type="GO" id="GO:0043565">
    <property type="term" value="F:sequence-specific DNA binding"/>
    <property type="evidence" value="ECO:0007669"/>
    <property type="project" value="TreeGrafter"/>
</dbReference>
<protein>
    <submittedName>
        <fullName evidence="1">Transposase and inactivated derivatives</fullName>
    </submittedName>
</protein>
<evidence type="ECO:0000313" key="2">
    <source>
        <dbReference type="Proteomes" id="UP000251942"/>
    </source>
</evidence>
<dbReference type="AlphaFoldDB" id="A0A2X1SNE2"/>
<dbReference type="GO" id="GO:0004803">
    <property type="term" value="F:transposase activity"/>
    <property type="evidence" value="ECO:0007669"/>
    <property type="project" value="InterPro"/>
</dbReference>
<name>A0A2X1SNE2_9GAMM</name>
<dbReference type="InterPro" id="IPR052715">
    <property type="entry name" value="RAYT_transposase"/>
</dbReference>
<reference evidence="1 2" key="1">
    <citation type="submission" date="2018-06" db="EMBL/GenBank/DDBJ databases">
        <authorList>
            <consortium name="Pathogen Informatics"/>
            <person name="Doyle S."/>
        </authorList>
    </citation>
    <scope>NUCLEOTIDE SEQUENCE [LARGE SCALE GENOMIC DNA]</scope>
    <source>
        <strain evidence="1 2">NCTC12022</strain>
    </source>
</reference>